<organism evidence="9 10">
    <name type="scientific">Auritidibacter ignavus</name>
    <dbReference type="NCBI Taxonomy" id="678932"/>
    <lineage>
        <taxon>Bacteria</taxon>
        <taxon>Bacillati</taxon>
        <taxon>Actinomycetota</taxon>
        <taxon>Actinomycetes</taxon>
        <taxon>Micrococcales</taxon>
        <taxon>Micrococcaceae</taxon>
        <taxon>Auritidibacter</taxon>
    </lineage>
</organism>
<dbReference type="PROSITE" id="PS00389">
    <property type="entry name" value="ATPASE_DELTA"/>
    <property type="match status" value="1"/>
</dbReference>
<reference evidence="9 10" key="1">
    <citation type="submission" date="2023-03" db="EMBL/GenBank/DDBJ databases">
        <title>Complete genome sequences of several Auritidibacter ignavus strains isolated from ear infections.</title>
        <authorList>
            <person name="Baehr T."/>
            <person name="Baumhoegger A.M."/>
        </authorList>
    </citation>
    <scope>NUCLEOTIDE SEQUENCE [LARGE SCALE GENOMIC DNA]</scope>
    <source>
        <strain evidence="9 10">BABAE-6</strain>
    </source>
</reference>
<proteinExistence type="inferred from homology"/>
<dbReference type="Pfam" id="PF00213">
    <property type="entry name" value="OSCP"/>
    <property type="match status" value="1"/>
</dbReference>
<keyword evidence="6 8" id="KW-0139">CF(1)</keyword>
<keyword evidence="5 8" id="KW-0472">Membrane</keyword>
<dbReference type="AlphaFoldDB" id="A0AAJ6DD06"/>
<dbReference type="EMBL" id="CP122566">
    <property type="protein sequence ID" value="WGH93372.1"/>
    <property type="molecule type" value="Genomic_DNA"/>
</dbReference>
<evidence type="ECO:0000256" key="1">
    <source>
        <dbReference type="ARBA" id="ARBA00004370"/>
    </source>
</evidence>
<keyword evidence="2 8" id="KW-0813">Transport</keyword>
<dbReference type="PANTHER" id="PTHR11910">
    <property type="entry name" value="ATP SYNTHASE DELTA CHAIN"/>
    <property type="match status" value="1"/>
</dbReference>
<accession>A0AAJ6DD06</accession>
<comment type="function">
    <text evidence="8">This protein is part of the stalk that links CF(0) to CF(1). It either transmits conformational changes from CF(0) to CF(1) or is implicated in proton conduction.</text>
</comment>
<dbReference type="GO" id="GO:0045259">
    <property type="term" value="C:proton-transporting ATP synthase complex"/>
    <property type="evidence" value="ECO:0007669"/>
    <property type="project" value="UniProtKB-KW"/>
</dbReference>
<keyword evidence="7 8" id="KW-0066">ATP synthesis</keyword>
<comment type="similarity">
    <text evidence="8">Belongs to the ATPase delta chain family.</text>
</comment>
<evidence type="ECO:0000256" key="4">
    <source>
        <dbReference type="ARBA" id="ARBA00023065"/>
    </source>
</evidence>
<evidence type="ECO:0000256" key="2">
    <source>
        <dbReference type="ARBA" id="ARBA00022448"/>
    </source>
</evidence>
<gene>
    <name evidence="8" type="primary">atpH</name>
    <name evidence="9" type="ORF">QDX21_00700</name>
</gene>
<keyword evidence="3 8" id="KW-0375">Hydrogen ion transport</keyword>
<dbReference type="RefSeq" id="WP_110110018.1">
    <property type="nucleotide sequence ID" value="NZ_CP122566.1"/>
</dbReference>
<comment type="function">
    <text evidence="8">F(1)F(0) ATP synthase produces ATP from ADP in the presence of a proton or sodium gradient. F-type ATPases consist of two structural domains, F(1) containing the extramembraneous catalytic core and F(0) containing the membrane proton channel, linked together by a central stalk and a peripheral stalk. During catalysis, ATP synthesis in the catalytic domain of F(1) is coupled via a rotary mechanism of the central stalk subunits to proton translocation.</text>
</comment>
<dbReference type="GO" id="GO:0046933">
    <property type="term" value="F:proton-transporting ATP synthase activity, rotational mechanism"/>
    <property type="evidence" value="ECO:0007669"/>
    <property type="project" value="UniProtKB-UniRule"/>
</dbReference>
<evidence type="ECO:0000256" key="8">
    <source>
        <dbReference type="HAMAP-Rule" id="MF_01416"/>
    </source>
</evidence>
<keyword evidence="10" id="KW-1185">Reference proteome</keyword>
<keyword evidence="4 8" id="KW-0406">Ion transport</keyword>
<dbReference type="GO" id="GO:0005886">
    <property type="term" value="C:plasma membrane"/>
    <property type="evidence" value="ECO:0007669"/>
    <property type="project" value="UniProtKB-SubCell"/>
</dbReference>
<dbReference type="Proteomes" id="UP001224674">
    <property type="component" value="Chromosome"/>
</dbReference>
<evidence type="ECO:0000256" key="6">
    <source>
        <dbReference type="ARBA" id="ARBA00023196"/>
    </source>
</evidence>
<dbReference type="NCBIfam" id="TIGR01145">
    <property type="entry name" value="ATP_synt_delta"/>
    <property type="match status" value="1"/>
</dbReference>
<evidence type="ECO:0000256" key="5">
    <source>
        <dbReference type="ARBA" id="ARBA00023136"/>
    </source>
</evidence>
<evidence type="ECO:0000313" key="9">
    <source>
        <dbReference type="EMBL" id="WGH93372.1"/>
    </source>
</evidence>
<dbReference type="HAMAP" id="MF_01416">
    <property type="entry name" value="ATP_synth_delta_bact"/>
    <property type="match status" value="1"/>
</dbReference>
<comment type="subcellular location">
    <subcellularLocation>
        <location evidence="8">Cell membrane</location>
        <topology evidence="8">Peripheral membrane protein</topology>
    </subcellularLocation>
    <subcellularLocation>
        <location evidence="1">Membrane</location>
    </subcellularLocation>
</comment>
<evidence type="ECO:0000256" key="3">
    <source>
        <dbReference type="ARBA" id="ARBA00022781"/>
    </source>
</evidence>
<evidence type="ECO:0000256" key="7">
    <source>
        <dbReference type="ARBA" id="ARBA00023310"/>
    </source>
</evidence>
<keyword evidence="8" id="KW-1003">Cell membrane</keyword>
<dbReference type="NCBIfam" id="NF009967">
    <property type="entry name" value="PRK13430.1"/>
    <property type="match status" value="1"/>
</dbReference>
<protein>
    <recommendedName>
        <fullName evidence="8">ATP synthase subunit delta</fullName>
    </recommendedName>
    <alternativeName>
        <fullName evidence="8">ATP synthase F(1) sector subunit delta</fullName>
    </alternativeName>
    <alternativeName>
        <fullName evidence="8">F-type ATPase subunit delta</fullName>
        <shortName evidence="8">F-ATPase subunit delta</shortName>
    </alternativeName>
</protein>
<sequence>MSLASSDSLANISPELESFLTSNGLDTARELFAALRVIDQQGALRRSLADPTAESTKRQGLVERIFSNHVGANALGVLRLLVGQRWSKERELGDAIETAAAQASAASAEGEGLAGLQQLTEQLLGFDQLIQESHEVQWALSDQQAPASARGDLAVKLVGVNAREETKALVRQAVEAPRGAKPAAVVRHFANVVATRQRRWIADVTVAKPLQQSQQDRLARGLSAAFGRELTLNVEVDPQLVGGIRVQVGDEVVDSSISARLNDLKTKMAG</sequence>
<evidence type="ECO:0000313" key="10">
    <source>
        <dbReference type="Proteomes" id="UP001224674"/>
    </source>
</evidence>
<dbReference type="InterPro" id="IPR000711">
    <property type="entry name" value="ATPase_OSCP/dsu"/>
</dbReference>
<name>A0AAJ6DD06_9MICC</name>
<dbReference type="InterPro" id="IPR020781">
    <property type="entry name" value="ATPase_OSCP/d_CS"/>
</dbReference>